<name>A0A4P6WLU5_9ENTR</name>
<proteinExistence type="predicted"/>
<protein>
    <submittedName>
        <fullName evidence="2">HNH endonuclease</fullName>
    </submittedName>
</protein>
<gene>
    <name evidence="2" type="ORF">E1B03_03990</name>
</gene>
<dbReference type="RefSeq" id="WP_133085706.1">
    <property type="nucleotide sequence ID" value="NZ_CP037864.1"/>
</dbReference>
<evidence type="ECO:0000313" key="2">
    <source>
        <dbReference type="EMBL" id="QBM21628.1"/>
    </source>
</evidence>
<dbReference type="CDD" id="cd00085">
    <property type="entry name" value="HNHc"/>
    <property type="match status" value="1"/>
</dbReference>
<dbReference type="GO" id="GO:0003676">
    <property type="term" value="F:nucleic acid binding"/>
    <property type="evidence" value="ECO:0007669"/>
    <property type="project" value="InterPro"/>
</dbReference>
<dbReference type="InterPro" id="IPR003615">
    <property type="entry name" value="HNH_nuc"/>
</dbReference>
<evidence type="ECO:0000259" key="1">
    <source>
        <dbReference type="SMART" id="SM00507"/>
    </source>
</evidence>
<dbReference type="GO" id="GO:0008270">
    <property type="term" value="F:zinc ion binding"/>
    <property type="evidence" value="ECO:0007669"/>
    <property type="project" value="InterPro"/>
</dbReference>
<organism evidence="2 3">
    <name type="scientific">Citrobacter arsenatis</name>
    <dbReference type="NCBI Taxonomy" id="2546350"/>
    <lineage>
        <taxon>Bacteria</taxon>
        <taxon>Pseudomonadati</taxon>
        <taxon>Pseudomonadota</taxon>
        <taxon>Gammaproteobacteria</taxon>
        <taxon>Enterobacterales</taxon>
        <taxon>Enterobacteriaceae</taxon>
        <taxon>Citrobacter</taxon>
    </lineage>
</organism>
<dbReference type="KEGG" id="cars:E1B03_03990"/>
<keyword evidence="2" id="KW-0255">Endonuclease</keyword>
<dbReference type="SMART" id="SM00507">
    <property type="entry name" value="HNHc"/>
    <property type="match status" value="1"/>
</dbReference>
<dbReference type="InterPro" id="IPR002711">
    <property type="entry name" value="HNH"/>
</dbReference>
<dbReference type="GO" id="GO:0004519">
    <property type="term" value="F:endonuclease activity"/>
    <property type="evidence" value="ECO:0007669"/>
    <property type="project" value="UniProtKB-KW"/>
</dbReference>
<evidence type="ECO:0000313" key="3">
    <source>
        <dbReference type="Proteomes" id="UP000293850"/>
    </source>
</evidence>
<reference evidence="2 3" key="1">
    <citation type="submission" date="2019-03" db="EMBL/GenBank/DDBJ databases">
        <title>Complete genome sequence of an arsenate-respiring bacteria, Citrobacter sp. LY-1.</title>
        <authorList>
            <person name="Wang H."/>
            <person name="Liu Y."/>
            <person name="Li Q."/>
            <person name="Huang J."/>
        </authorList>
    </citation>
    <scope>NUCLEOTIDE SEQUENCE [LARGE SCALE GENOMIC DNA]</scope>
    <source>
        <strain evidence="2 3">LY-1</strain>
    </source>
</reference>
<sequence>MRFYQVEPTLENYWRGIILFGKNVASYKFALAHALYDLKPDGSDLIALEELAVPFSTHLCRHLKHAPKQITSRSSQFITACTQFNSGEITRDELTAITVRQGFNNVIDAFHNVNQGEIEKRFFIDERKTHKGIRMTDNFYNLGERLQYRNFSFETDARWNLVEQGWAMNISSHLINVEYDDDDQMLFSRNSDRRVAISSCRDSLNGYQKGRCFYCFAPISLQAGDDTFADVDHFIPWKARGQVANIDGVWNLVLACKECNRGGKGKFAQLPSTRLLQRLRDRNEYFINSHLPLRETLIRQTGTTQALRNTFLNDSWNEAIKILFHQWEPIAQGTDTF</sequence>
<dbReference type="Pfam" id="PF01844">
    <property type="entry name" value="HNH"/>
    <property type="match status" value="1"/>
</dbReference>
<keyword evidence="3" id="KW-1185">Reference proteome</keyword>
<dbReference type="Proteomes" id="UP000293850">
    <property type="component" value="Chromosome"/>
</dbReference>
<dbReference type="Gene3D" id="1.10.30.50">
    <property type="match status" value="1"/>
</dbReference>
<accession>A0A4P6WLU5</accession>
<keyword evidence="2" id="KW-0540">Nuclease</keyword>
<dbReference type="EMBL" id="CP037864">
    <property type="protein sequence ID" value="QBM21628.1"/>
    <property type="molecule type" value="Genomic_DNA"/>
</dbReference>
<dbReference type="AlphaFoldDB" id="A0A4P6WLU5"/>
<keyword evidence="2" id="KW-0378">Hydrolase</keyword>
<feature type="domain" description="HNH nuclease" evidence="1">
    <location>
        <begin position="199"/>
        <end position="261"/>
    </location>
</feature>